<protein>
    <recommendedName>
        <fullName evidence="4">Homoserine O-acetyltransferase</fullName>
        <shortName evidence="4">HAT</shortName>
        <ecNumber evidence="4">2.3.1.31</ecNumber>
    </recommendedName>
    <alternativeName>
        <fullName evidence="4">Homoserine transacetylase</fullName>
        <shortName evidence="4">HTA</shortName>
    </alternativeName>
</protein>
<accession>A0A976RQK2</accession>
<evidence type="ECO:0000256" key="4">
    <source>
        <dbReference type="HAMAP-Rule" id="MF_00295"/>
    </source>
</evidence>
<dbReference type="InterPro" id="IPR029062">
    <property type="entry name" value="Class_I_gatase-like"/>
</dbReference>
<dbReference type="Proteomes" id="UP000831181">
    <property type="component" value="Plasmid p1unnamed"/>
</dbReference>
<dbReference type="RefSeq" id="WP_260115721.1">
    <property type="nucleotide sequence ID" value="NZ_CP093360.1"/>
</dbReference>
<dbReference type="KEGG" id="lbe:MOO44_00920"/>
<feature type="active site" description="Proton acceptor" evidence="4">
    <location>
        <position position="223"/>
    </location>
</feature>
<evidence type="ECO:0000256" key="2">
    <source>
        <dbReference type="ARBA" id="ARBA00022679"/>
    </source>
</evidence>
<dbReference type="GO" id="GO:0004414">
    <property type="term" value="F:homoserine O-acetyltransferase activity"/>
    <property type="evidence" value="ECO:0007669"/>
    <property type="project" value="UniProtKB-EC"/>
</dbReference>
<feature type="site" description="Important for substrate specificity" evidence="4">
    <location>
        <position position="180"/>
    </location>
</feature>
<feature type="active site" evidence="4">
    <location>
        <position position="225"/>
    </location>
</feature>
<dbReference type="HAMAP" id="MF_00295">
    <property type="entry name" value="MetA_acyltransf"/>
    <property type="match status" value="1"/>
</dbReference>
<dbReference type="PIRSF" id="PIRSF000450">
    <property type="entry name" value="H_ser_succinyltr"/>
    <property type="match status" value="1"/>
</dbReference>
<dbReference type="Pfam" id="PF04204">
    <property type="entry name" value="HTS"/>
    <property type="match status" value="1"/>
</dbReference>
<keyword evidence="6" id="KW-0614">Plasmid</keyword>
<geneLocation type="plasmid" evidence="6 7">
    <name>p1unnamed</name>
</geneLocation>
<name>A0A976RQK2_9LACO</name>
<keyword evidence="4" id="KW-0486">Methionine biosynthesis</keyword>
<evidence type="ECO:0000313" key="6">
    <source>
        <dbReference type="EMBL" id="UQS85912.1"/>
    </source>
</evidence>
<keyword evidence="7" id="KW-1185">Reference proteome</keyword>
<reference evidence="6" key="1">
    <citation type="journal article" date="2022" name="Int. J. Syst. Evol. Microbiol.">
        <title>Apilactobacillus apisilvae sp. nov., Nicolia spurrieriana gen. nov. sp. nov., Bombilactobacillus folatiphilus sp. nov. and Bombilactobacillus thymidiniphilus sp. nov., four new lactic acid bacterial isolates from stingless bees Tetragonula carbonaria and Austroplebeia australis.</title>
        <authorList>
            <person name="Oliphant S.A."/>
            <person name="Watson-Haigh N.S."/>
            <person name="Sumby K.M."/>
            <person name="Gardner J."/>
            <person name="Groom S."/>
            <person name="Jiranek V."/>
        </authorList>
    </citation>
    <scope>NUCLEOTIDE SEQUENCE</scope>
    <source>
        <strain evidence="6">SGEP1_A5</strain>
    </source>
</reference>
<feature type="active site" description="Acyl-thioester intermediate" evidence="4 5">
    <location>
        <position position="131"/>
    </location>
</feature>
<dbReference type="EC" id="2.3.1.31" evidence="4"/>
<dbReference type="Gene3D" id="3.40.50.880">
    <property type="match status" value="1"/>
</dbReference>
<comment type="function">
    <text evidence="4">Transfers an acetyl group from acetyl-CoA to L-homoserine, forming acetyl-L-homoserine.</text>
</comment>
<dbReference type="PANTHER" id="PTHR20919">
    <property type="entry name" value="HOMOSERINE O-SUCCINYLTRANSFERASE"/>
    <property type="match status" value="1"/>
</dbReference>
<dbReference type="InterPro" id="IPR033752">
    <property type="entry name" value="MetA_family"/>
</dbReference>
<feature type="site" description="Important for acyl-CoA specificity" evidence="4">
    <location>
        <position position="100"/>
    </location>
</feature>
<feature type="binding site" evidence="4">
    <location>
        <position position="152"/>
    </location>
    <ligand>
        <name>substrate</name>
    </ligand>
</feature>
<dbReference type="PANTHER" id="PTHR20919:SF0">
    <property type="entry name" value="HOMOSERINE O-SUCCINYLTRANSFERASE"/>
    <property type="match status" value="1"/>
</dbReference>
<evidence type="ECO:0000256" key="3">
    <source>
        <dbReference type="ARBA" id="ARBA00023315"/>
    </source>
</evidence>
<keyword evidence="1 4" id="KW-0028">Amino-acid biosynthesis</keyword>
<comment type="catalytic activity">
    <reaction evidence="4">
        <text>L-homoserine + acetyl-CoA = O-acetyl-L-homoserine + CoA</text>
        <dbReference type="Rhea" id="RHEA:13701"/>
        <dbReference type="ChEBI" id="CHEBI:57287"/>
        <dbReference type="ChEBI" id="CHEBI:57288"/>
        <dbReference type="ChEBI" id="CHEBI:57476"/>
        <dbReference type="ChEBI" id="CHEBI:57716"/>
        <dbReference type="EC" id="2.3.1.31"/>
    </reaction>
</comment>
<comment type="pathway">
    <text evidence="4">Amino-acid biosynthesis; L-methionine biosynthesis via de novo pathway; O-acetyl-L-homoserine from L-homoserine: step 1/1.</text>
</comment>
<dbReference type="AlphaFoldDB" id="A0A976RQK2"/>
<keyword evidence="3 4" id="KW-0012">Acyltransferase</keyword>
<dbReference type="EMBL" id="CP093360">
    <property type="protein sequence ID" value="UQS85912.1"/>
    <property type="molecule type" value="Genomic_DNA"/>
</dbReference>
<feature type="binding site" evidence="4">
    <location>
        <position position="180"/>
    </location>
    <ligand>
        <name>substrate</name>
    </ligand>
</feature>
<gene>
    <name evidence="4" type="primary">metAA</name>
    <name evidence="6" type="ORF">MOO44_00920</name>
</gene>
<comment type="similarity">
    <text evidence="4">Belongs to the MetA family.</text>
</comment>
<dbReference type="SUPFAM" id="SSF52317">
    <property type="entry name" value="Class I glutamine amidotransferase-like"/>
    <property type="match status" value="1"/>
</dbReference>
<organism evidence="6 7">
    <name type="scientific">Nicoliella spurrieriana</name>
    <dbReference type="NCBI Taxonomy" id="2925830"/>
    <lineage>
        <taxon>Bacteria</taxon>
        <taxon>Bacillati</taxon>
        <taxon>Bacillota</taxon>
        <taxon>Bacilli</taxon>
        <taxon>Lactobacillales</taxon>
        <taxon>Lactobacillaceae</taxon>
        <taxon>Nicoliella</taxon>
    </lineage>
</organism>
<proteinExistence type="inferred from homology"/>
<evidence type="ECO:0000256" key="1">
    <source>
        <dbReference type="ARBA" id="ARBA00022605"/>
    </source>
</evidence>
<feature type="binding site" evidence="4">
    <location>
        <position position="237"/>
    </location>
    <ligand>
        <name>substrate</name>
    </ligand>
</feature>
<comment type="subcellular location">
    <subcellularLocation>
        <location evidence="4">Cytoplasm</location>
    </subcellularLocation>
</comment>
<sequence length="291" mass="33408">MTVNVKNGFVKSQHQLPAQKLLNPVKILILNLMPTKQTTEQQFINLLSQVHQDVEITFLYTKTHHFKTTDQDQVAKCYCSLQQIYDNYYDGLIITGAPVEQIDFSAVDYWDEFLAIKDWATTHVGQTVNECWAAQAALYTDFAIPKVVLKHKLFGIYQASWIDSNCQLSFKLPRFTNPQSRHSQSVINRSALPSGLSIVADNLFTGPLVLHSGTKRQTYFTGHPEYDADTLDLEYHRDLVKNEGVAAPANYYNREHQVENTWQASSIQLYQNWIDLIESEELNYDKKQIAL</sequence>
<comment type="caution">
    <text evidence="4">Lacks conserved residue(s) required for the propagation of feature annotation.</text>
</comment>
<evidence type="ECO:0000256" key="5">
    <source>
        <dbReference type="PIRSR" id="PIRSR000450-1"/>
    </source>
</evidence>
<keyword evidence="2 4" id="KW-0808">Transferase</keyword>
<dbReference type="GO" id="GO:0009086">
    <property type="term" value="P:methionine biosynthetic process"/>
    <property type="evidence" value="ECO:0007669"/>
    <property type="project" value="UniProtKB-UniRule"/>
</dbReference>
<evidence type="ECO:0000313" key="7">
    <source>
        <dbReference type="Proteomes" id="UP000831181"/>
    </source>
</evidence>
<dbReference type="GO" id="GO:0005737">
    <property type="term" value="C:cytoplasm"/>
    <property type="evidence" value="ECO:0007669"/>
    <property type="project" value="UniProtKB-SubCell"/>
</dbReference>
<dbReference type="GO" id="GO:0008899">
    <property type="term" value="F:homoserine O-succinyltransferase activity"/>
    <property type="evidence" value="ECO:0007669"/>
    <property type="project" value="UniProtKB-UniRule"/>
</dbReference>
<keyword evidence="4" id="KW-0963">Cytoplasm</keyword>